<dbReference type="STRING" id="1231657.A0A1Y1ZGR0"/>
<feature type="compositionally biased region" description="Basic and acidic residues" evidence="7">
    <location>
        <begin position="752"/>
        <end position="774"/>
    </location>
</feature>
<dbReference type="PANTHER" id="PTHR23183:SF0">
    <property type="entry name" value="NUCLEOLAR PROTEIN 14"/>
    <property type="match status" value="1"/>
</dbReference>
<organism evidence="8 9">
    <name type="scientific">Clohesyomyces aquaticus</name>
    <dbReference type="NCBI Taxonomy" id="1231657"/>
    <lineage>
        <taxon>Eukaryota</taxon>
        <taxon>Fungi</taxon>
        <taxon>Dikarya</taxon>
        <taxon>Ascomycota</taxon>
        <taxon>Pezizomycotina</taxon>
        <taxon>Dothideomycetes</taxon>
        <taxon>Pleosporomycetidae</taxon>
        <taxon>Pleosporales</taxon>
        <taxon>Lindgomycetaceae</taxon>
        <taxon>Clohesyomyces</taxon>
    </lineage>
</organism>
<dbReference type="GO" id="GO:0030490">
    <property type="term" value="P:maturation of SSU-rRNA"/>
    <property type="evidence" value="ECO:0007669"/>
    <property type="project" value="TreeGrafter"/>
</dbReference>
<keyword evidence="9" id="KW-1185">Reference proteome</keyword>
<feature type="compositionally biased region" description="Basic and acidic residues" evidence="7">
    <location>
        <begin position="826"/>
        <end position="837"/>
    </location>
</feature>
<evidence type="ECO:0000256" key="1">
    <source>
        <dbReference type="ARBA" id="ARBA00004604"/>
    </source>
</evidence>
<dbReference type="OrthoDB" id="441771at2759"/>
<feature type="compositionally biased region" description="Basic and acidic residues" evidence="7">
    <location>
        <begin position="126"/>
        <end position="140"/>
    </location>
</feature>
<dbReference type="InterPro" id="IPR007276">
    <property type="entry name" value="Nop14"/>
</dbReference>
<dbReference type="GO" id="GO:0030692">
    <property type="term" value="C:Noc4p-Nop14p complex"/>
    <property type="evidence" value="ECO:0007669"/>
    <property type="project" value="TreeGrafter"/>
</dbReference>
<feature type="region of interest" description="Disordered" evidence="7">
    <location>
        <begin position="751"/>
        <end position="774"/>
    </location>
</feature>
<feature type="region of interest" description="Disordered" evidence="7">
    <location>
        <begin position="69"/>
        <end position="156"/>
    </location>
</feature>
<dbReference type="AlphaFoldDB" id="A0A1Y1ZGR0"/>
<feature type="compositionally biased region" description="Basic and acidic residues" evidence="7">
    <location>
        <begin position="215"/>
        <end position="244"/>
    </location>
</feature>
<name>A0A1Y1ZGR0_9PLEO</name>
<accession>A0A1Y1ZGR0</accession>
<comment type="function">
    <text evidence="6">Involved in nucleolar processing of pre-18S ribosomal RNA. Has a role in the nuclear export of 40S pre-ribosomal subunit to the cytoplasm.</text>
</comment>
<dbReference type="Proteomes" id="UP000193144">
    <property type="component" value="Unassembled WGS sequence"/>
</dbReference>
<feature type="region of interest" description="Disordered" evidence="7">
    <location>
        <begin position="822"/>
        <end position="844"/>
    </location>
</feature>
<evidence type="ECO:0000256" key="4">
    <source>
        <dbReference type="ARBA" id="ARBA00022552"/>
    </source>
</evidence>
<feature type="non-terminal residue" evidence="8">
    <location>
        <position position="844"/>
    </location>
</feature>
<dbReference type="EMBL" id="MCFA01000086">
    <property type="protein sequence ID" value="ORY09443.1"/>
    <property type="molecule type" value="Genomic_DNA"/>
</dbReference>
<feature type="region of interest" description="Disordered" evidence="7">
    <location>
        <begin position="1"/>
        <end position="46"/>
    </location>
</feature>
<comment type="subcellular location">
    <subcellularLocation>
        <location evidence="1">Nucleus</location>
        <location evidence="1">Nucleolus</location>
    </subcellularLocation>
</comment>
<dbReference type="Pfam" id="PF04147">
    <property type="entry name" value="Nop14"/>
    <property type="match status" value="2"/>
</dbReference>
<keyword evidence="4" id="KW-0698">rRNA processing</keyword>
<sequence length="844" mass="95733">MPPSQLKRLKASLREQGITGPSKSKKQKKARQNDNSDARAKQAAALASIRESFNPFEFKTLARPKKFEYTTNRPQDAKKVLGRPGVSKSMGEETRRKTLLPEMNRRNKVGGIMDRRIGEDDPSMSLDDRMMARFEREQQRRKGGNVFDLEEADDEDVELTHGGMALKFGEGEAEDYDAASVAGSSDGEGGGFLKLKRRRDSEGEDALDGEPVEDQPERKKSKAEVMKEVMAKSKLHKYERQQLKEDDDDLREELDKDLPDILAALRGHLSKTAPPPPEPPKAASGSEFGMNPDRAALLAGKSREQLDKEYDSRVRQMLYDQKAKPTERTKTEEEKAKEEAARLKELEEKRMRRMRGEEESESEDERKPHKDEEESEEEELVSDDAAQFGLSNAPAPGTRPEGVEDEDDFVMDDDLIATDSEADVSEEADDESMLDDTMGMDDDDEFLKDVLPESKKSGKATNGVLSISAEPKSSKLAYTYPCPRSHEEVLGVFKDVSYTDMPTVVQRIRALYHAGLHQDNKNKLADFACALVDHVSYLSNQKPAAPLPVIETLIRHIHSLSRSYPVQVATRFRHHLKQIQVSNDPTPGDLTVLTAIGSIYPTSDHFHQVVTPAITIMARWLGLTFPTSSKDIATGAYISALLIHYLRLSKRYIPELPRYTLLCLSSPHLTPGLATTHTKNITALADLWTSLPSFPEIFTPFLLPLKSLPNAPQTAVNTLQRLTILLSQSTLARRPQTLHFHRPLPIKTSIPKFEEGFDPNKHYDPDRERAESTRLRKEYKREKKGAMRELRKDANFIARERLRDKKEKDKAYSEKYRKLVASIQEEEGREKNDYERVRRQRKRD</sequence>
<feature type="compositionally biased region" description="Basic and acidic residues" evidence="7">
    <location>
        <begin position="321"/>
        <end position="357"/>
    </location>
</feature>
<evidence type="ECO:0000256" key="2">
    <source>
        <dbReference type="ARBA" id="ARBA00007466"/>
    </source>
</evidence>
<reference evidence="8 9" key="1">
    <citation type="submission" date="2016-07" db="EMBL/GenBank/DDBJ databases">
        <title>Pervasive Adenine N6-methylation of Active Genes in Fungi.</title>
        <authorList>
            <consortium name="DOE Joint Genome Institute"/>
            <person name="Mondo S.J."/>
            <person name="Dannebaum R.O."/>
            <person name="Kuo R.C."/>
            <person name="Labutti K."/>
            <person name="Haridas S."/>
            <person name="Kuo A."/>
            <person name="Salamov A."/>
            <person name="Ahrendt S.R."/>
            <person name="Lipzen A."/>
            <person name="Sullivan W."/>
            <person name="Andreopoulos W.B."/>
            <person name="Clum A."/>
            <person name="Lindquist E."/>
            <person name="Daum C."/>
            <person name="Ramamoorthy G.K."/>
            <person name="Gryganskyi A."/>
            <person name="Culley D."/>
            <person name="Magnuson J.K."/>
            <person name="James T.Y."/>
            <person name="O'Malley M.A."/>
            <person name="Stajich J.E."/>
            <person name="Spatafora J.W."/>
            <person name="Visel A."/>
            <person name="Grigoriev I.V."/>
        </authorList>
    </citation>
    <scope>NUCLEOTIDE SEQUENCE [LARGE SCALE GENOMIC DNA]</scope>
    <source>
        <strain evidence="8 9">CBS 115471</strain>
    </source>
</reference>
<proteinExistence type="inferred from homology"/>
<evidence type="ECO:0000256" key="3">
    <source>
        <dbReference type="ARBA" id="ARBA00022517"/>
    </source>
</evidence>
<feature type="compositionally biased region" description="Basic and acidic residues" evidence="7">
    <location>
        <begin position="301"/>
        <end position="314"/>
    </location>
</feature>
<dbReference type="GO" id="GO:0032040">
    <property type="term" value="C:small-subunit processome"/>
    <property type="evidence" value="ECO:0007669"/>
    <property type="project" value="InterPro"/>
</dbReference>
<evidence type="ECO:0000256" key="5">
    <source>
        <dbReference type="ARBA" id="ARBA00023242"/>
    </source>
</evidence>
<evidence type="ECO:0000256" key="7">
    <source>
        <dbReference type="SAM" id="MobiDB-lite"/>
    </source>
</evidence>
<evidence type="ECO:0000313" key="8">
    <source>
        <dbReference type="EMBL" id="ORY09443.1"/>
    </source>
</evidence>
<evidence type="ECO:0000313" key="9">
    <source>
        <dbReference type="Proteomes" id="UP000193144"/>
    </source>
</evidence>
<evidence type="ECO:0000256" key="6">
    <source>
        <dbReference type="ARBA" id="ARBA00024695"/>
    </source>
</evidence>
<comment type="similarity">
    <text evidence="2">Belongs to the NOP14 family.</text>
</comment>
<feature type="region of interest" description="Disordered" evidence="7">
    <location>
        <begin position="175"/>
        <end position="406"/>
    </location>
</feature>
<feature type="compositionally biased region" description="Acidic residues" evidence="7">
    <location>
        <begin position="202"/>
        <end position="214"/>
    </location>
</feature>
<protein>
    <submittedName>
        <fullName evidence="8">Nucleolar protein 14</fullName>
    </submittedName>
</protein>
<comment type="caution">
    <text evidence="8">The sequence shown here is derived from an EMBL/GenBank/DDBJ whole genome shotgun (WGS) entry which is preliminary data.</text>
</comment>
<keyword evidence="5" id="KW-0539">Nucleus</keyword>
<dbReference type="PANTHER" id="PTHR23183">
    <property type="entry name" value="NOP14"/>
    <property type="match status" value="1"/>
</dbReference>
<keyword evidence="3" id="KW-0690">Ribosome biogenesis</keyword>
<feature type="compositionally biased region" description="Basic and acidic residues" evidence="7">
    <location>
        <begin position="31"/>
        <end position="40"/>
    </location>
</feature>
<feature type="compositionally biased region" description="Acidic residues" evidence="7">
    <location>
        <begin position="373"/>
        <end position="382"/>
    </location>
</feature>
<gene>
    <name evidence="8" type="ORF">BCR34DRAFT_568408</name>
</gene>